<dbReference type="STRING" id="913774.A0A0C3HUT9"/>
<dbReference type="Proteomes" id="UP000054321">
    <property type="component" value="Unassembled WGS sequence"/>
</dbReference>
<protein>
    <submittedName>
        <fullName evidence="1">Uncharacterized protein</fullName>
    </submittedName>
</protein>
<proteinExistence type="predicted"/>
<evidence type="ECO:0000313" key="2">
    <source>
        <dbReference type="Proteomes" id="UP000054321"/>
    </source>
</evidence>
<name>A0A0C3HUT9_OIDMZ</name>
<organism evidence="1 2">
    <name type="scientific">Oidiodendron maius (strain Zn)</name>
    <dbReference type="NCBI Taxonomy" id="913774"/>
    <lineage>
        <taxon>Eukaryota</taxon>
        <taxon>Fungi</taxon>
        <taxon>Dikarya</taxon>
        <taxon>Ascomycota</taxon>
        <taxon>Pezizomycotina</taxon>
        <taxon>Leotiomycetes</taxon>
        <taxon>Leotiomycetes incertae sedis</taxon>
        <taxon>Myxotrichaceae</taxon>
        <taxon>Oidiodendron</taxon>
    </lineage>
</organism>
<keyword evidence="2" id="KW-1185">Reference proteome</keyword>
<gene>
    <name evidence="1" type="ORF">OIDMADRAFT_109919</name>
</gene>
<reference evidence="1 2" key="1">
    <citation type="submission" date="2014-04" db="EMBL/GenBank/DDBJ databases">
        <authorList>
            <consortium name="DOE Joint Genome Institute"/>
            <person name="Kuo A."/>
            <person name="Martino E."/>
            <person name="Perotto S."/>
            <person name="Kohler A."/>
            <person name="Nagy L.G."/>
            <person name="Floudas D."/>
            <person name="Copeland A."/>
            <person name="Barry K.W."/>
            <person name="Cichocki N."/>
            <person name="Veneault-Fourrey C."/>
            <person name="LaButti K."/>
            <person name="Lindquist E.A."/>
            <person name="Lipzen A."/>
            <person name="Lundell T."/>
            <person name="Morin E."/>
            <person name="Murat C."/>
            <person name="Sun H."/>
            <person name="Tunlid A."/>
            <person name="Henrissat B."/>
            <person name="Grigoriev I.V."/>
            <person name="Hibbett D.S."/>
            <person name="Martin F."/>
            <person name="Nordberg H.P."/>
            <person name="Cantor M.N."/>
            <person name="Hua S.X."/>
        </authorList>
    </citation>
    <scope>NUCLEOTIDE SEQUENCE [LARGE SCALE GENOMIC DNA]</scope>
    <source>
        <strain evidence="1 2">Zn</strain>
    </source>
</reference>
<sequence length="175" mass="19898">MLTQSAIQVHLRQYQSNPLRTKMVTTGTLYALQEMLTLWITKDYNKHGHYFTSRVPKMAAYGTFINAPLGHFLNCILQKVISDRTSLKAKIIRILACYKDQLGRLGCHSCLRAEFPFPSRHGFPLSKIVAFGIRTYIGSVAKRKRIAGLRRGLKKVNRGDRVNYQDAPNNCEIGN</sequence>
<dbReference type="InParanoid" id="A0A0C3HUT9"/>
<dbReference type="EMBL" id="KN832870">
    <property type="protein sequence ID" value="KIN06770.1"/>
    <property type="molecule type" value="Genomic_DNA"/>
</dbReference>
<dbReference type="HOGENOM" id="CLU_1533035_0_0_1"/>
<accession>A0A0C3HUT9</accession>
<dbReference type="OrthoDB" id="860at2759"/>
<evidence type="ECO:0000313" key="1">
    <source>
        <dbReference type="EMBL" id="KIN06770.1"/>
    </source>
</evidence>
<dbReference type="AlphaFoldDB" id="A0A0C3HUT9"/>
<reference evidence="2" key="2">
    <citation type="submission" date="2015-01" db="EMBL/GenBank/DDBJ databases">
        <title>Evolutionary Origins and Diversification of the Mycorrhizal Mutualists.</title>
        <authorList>
            <consortium name="DOE Joint Genome Institute"/>
            <consortium name="Mycorrhizal Genomics Consortium"/>
            <person name="Kohler A."/>
            <person name="Kuo A."/>
            <person name="Nagy L.G."/>
            <person name="Floudas D."/>
            <person name="Copeland A."/>
            <person name="Barry K.W."/>
            <person name="Cichocki N."/>
            <person name="Veneault-Fourrey C."/>
            <person name="LaButti K."/>
            <person name="Lindquist E.A."/>
            <person name="Lipzen A."/>
            <person name="Lundell T."/>
            <person name="Morin E."/>
            <person name="Murat C."/>
            <person name="Riley R."/>
            <person name="Ohm R."/>
            <person name="Sun H."/>
            <person name="Tunlid A."/>
            <person name="Henrissat B."/>
            <person name="Grigoriev I.V."/>
            <person name="Hibbett D.S."/>
            <person name="Martin F."/>
        </authorList>
    </citation>
    <scope>NUCLEOTIDE SEQUENCE [LARGE SCALE GENOMIC DNA]</scope>
    <source>
        <strain evidence="2">Zn</strain>
    </source>
</reference>